<dbReference type="RefSeq" id="WP_131004419.1">
    <property type="nucleotide sequence ID" value="NZ_JBHSZR010000008.1"/>
</dbReference>
<organism evidence="1 2">
    <name type="scientific">Hansschlegelia quercus</name>
    <dbReference type="NCBI Taxonomy" id="2528245"/>
    <lineage>
        <taxon>Bacteria</taxon>
        <taxon>Pseudomonadati</taxon>
        <taxon>Pseudomonadota</taxon>
        <taxon>Alphaproteobacteria</taxon>
        <taxon>Hyphomicrobiales</taxon>
        <taxon>Methylopilaceae</taxon>
        <taxon>Hansschlegelia</taxon>
    </lineage>
</organism>
<dbReference type="AlphaFoldDB" id="A0A4Q9GDW3"/>
<gene>
    <name evidence="1" type="ORF">EYR15_15195</name>
</gene>
<protein>
    <submittedName>
        <fullName evidence="1">DUF4164 family protein</fullName>
    </submittedName>
</protein>
<dbReference type="InterPro" id="IPR025310">
    <property type="entry name" value="DUF4164"/>
</dbReference>
<name>A0A4Q9GDW3_9HYPH</name>
<dbReference type="Proteomes" id="UP000291613">
    <property type="component" value="Unassembled WGS sequence"/>
</dbReference>
<reference evidence="1 2" key="1">
    <citation type="submission" date="2019-02" db="EMBL/GenBank/DDBJ databases">
        <title>Hansschlegelia quercus sp. nov., a novel methylotrophic bacterium from buds of oak (Quercus robur L.).</title>
        <authorList>
            <person name="Agafonova N.V."/>
            <person name="Kaparullina E.N."/>
            <person name="Grouzdev D.S."/>
            <person name="Doronina N.V."/>
        </authorList>
    </citation>
    <scope>NUCLEOTIDE SEQUENCE [LARGE SCALE GENOMIC DNA]</scope>
    <source>
        <strain evidence="1 2">Dub</strain>
    </source>
</reference>
<dbReference type="OrthoDB" id="8001694at2"/>
<comment type="caution">
    <text evidence="1">The sequence shown here is derived from an EMBL/GenBank/DDBJ whole genome shotgun (WGS) entry which is preliminary data.</text>
</comment>
<evidence type="ECO:0000313" key="1">
    <source>
        <dbReference type="EMBL" id="TBN47960.1"/>
    </source>
</evidence>
<dbReference type="EMBL" id="SIUB01000009">
    <property type="protein sequence ID" value="TBN47960.1"/>
    <property type="molecule type" value="Genomic_DNA"/>
</dbReference>
<accession>A0A4Q9GDW3</accession>
<evidence type="ECO:0000313" key="2">
    <source>
        <dbReference type="Proteomes" id="UP000291613"/>
    </source>
</evidence>
<proteinExistence type="predicted"/>
<keyword evidence="2" id="KW-1185">Reference proteome</keyword>
<sequence length="90" mass="9430">MGELDVALKRLDHALDAAEAAVGRALDAADSGRAREEELTAFADDRLRLIELLDVSAAQAESANVARQEISARVEAAIAAVETVLAESEG</sequence>
<dbReference type="Pfam" id="PF13747">
    <property type="entry name" value="DUF4164"/>
    <property type="match status" value="1"/>
</dbReference>